<evidence type="ECO:0000313" key="1">
    <source>
        <dbReference type="EMBL" id="KAI3432820.1"/>
    </source>
</evidence>
<protein>
    <recommendedName>
        <fullName evidence="3">Sulfotransferase</fullName>
    </recommendedName>
</protein>
<gene>
    <name evidence="1" type="ORF">D9Q98_010404</name>
</gene>
<dbReference type="InterPro" id="IPR005331">
    <property type="entry name" value="Sulfotransferase"/>
</dbReference>
<reference evidence="1" key="1">
    <citation type="journal article" date="2019" name="Plant J.">
        <title>Chlorella vulgaris genome assembly and annotation reveals the molecular basis for metabolic acclimation to high light conditions.</title>
        <authorList>
            <person name="Cecchin M."/>
            <person name="Marcolungo L."/>
            <person name="Rossato M."/>
            <person name="Girolomoni L."/>
            <person name="Cosentino E."/>
            <person name="Cuine S."/>
            <person name="Li-Beisson Y."/>
            <person name="Delledonne M."/>
            <person name="Ballottari M."/>
        </authorList>
    </citation>
    <scope>NUCLEOTIDE SEQUENCE</scope>
    <source>
        <strain evidence="1">211/11P</strain>
    </source>
</reference>
<sequence length="269" mass="30883">MLAEGRKWNDLLFPPHWIKQRLAGDKADPPSKYCNPMINDKYKLIYLKCPKTAGTTVMDGYFSHCDVPKHYDYCLHMADYTNTTEVDHLLKVWDEYFVFGFSRNVLRRAVSQYHYLVSFVKEECGQMSWDTYCEDPYLIGDICAKLDANGESCCSLVPEHQYLHVSPQANCLLTEQGKMAVDWIGRVEHFYDDLSELLSILNARPGVPKLPAELPGRLNSRSDPCNTKRQEGQGTDEVLCDKMELYQGQHAHCLTSITEFYADDLALLF</sequence>
<comment type="caution">
    <text evidence="1">The sequence shown here is derived from an EMBL/GenBank/DDBJ whole genome shotgun (WGS) entry which is preliminary data.</text>
</comment>
<proteinExistence type="predicted"/>
<reference evidence="1" key="2">
    <citation type="submission" date="2020-11" db="EMBL/GenBank/DDBJ databases">
        <authorList>
            <person name="Cecchin M."/>
            <person name="Marcolungo L."/>
            <person name="Rossato M."/>
            <person name="Girolomoni L."/>
            <person name="Cosentino E."/>
            <person name="Cuine S."/>
            <person name="Li-Beisson Y."/>
            <person name="Delledonne M."/>
            <person name="Ballottari M."/>
        </authorList>
    </citation>
    <scope>NUCLEOTIDE SEQUENCE</scope>
    <source>
        <strain evidence="1">211/11P</strain>
        <tissue evidence="1">Whole cell</tissue>
    </source>
</reference>
<evidence type="ECO:0008006" key="3">
    <source>
        <dbReference type="Google" id="ProtNLM"/>
    </source>
</evidence>
<dbReference type="Pfam" id="PF03567">
    <property type="entry name" value="Sulfotransfer_2"/>
    <property type="match status" value="1"/>
</dbReference>
<dbReference type="AlphaFoldDB" id="A0A9D4YYB5"/>
<dbReference type="EMBL" id="SIDB01000005">
    <property type="protein sequence ID" value="KAI3432820.1"/>
    <property type="molecule type" value="Genomic_DNA"/>
</dbReference>
<evidence type="ECO:0000313" key="2">
    <source>
        <dbReference type="Proteomes" id="UP001055712"/>
    </source>
</evidence>
<dbReference type="OrthoDB" id="48731at2759"/>
<dbReference type="GO" id="GO:0008146">
    <property type="term" value="F:sulfotransferase activity"/>
    <property type="evidence" value="ECO:0007669"/>
    <property type="project" value="InterPro"/>
</dbReference>
<dbReference type="GO" id="GO:0016020">
    <property type="term" value="C:membrane"/>
    <property type="evidence" value="ECO:0007669"/>
    <property type="project" value="InterPro"/>
</dbReference>
<name>A0A9D4YYB5_CHLVU</name>
<dbReference type="Proteomes" id="UP001055712">
    <property type="component" value="Unassembled WGS sequence"/>
</dbReference>
<keyword evidence="2" id="KW-1185">Reference proteome</keyword>
<accession>A0A9D4YYB5</accession>
<organism evidence="1 2">
    <name type="scientific">Chlorella vulgaris</name>
    <name type="common">Green alga</name>
    <dbReference type="NCBI Taxonomy" id="3077"/>
    <lineage>
        <taxon>Eukaryota</taxon>
        <taxon>Viridiplantae</taxon>
        <taxon>Chlorophyta</taxon>
        <taxon>core chlorophytes</taxon>
        <taxon>Trebouxiophyceae</taxon>
        <taxon>Chlorellales</taxon>
        <taxon>Chlorellaceae</taxon>
        <taxon>Chlorella clade</taxon>
        <taxon>Chlorella</taxon>
    </lineage>
</organism>